<evidence type="ECO:0000313" key="1">
    <source>
        <dbReference type="EMBL" id="KAF3504572.1"/>
    </source>
</evidence>
<sequence>MLPRQNRSPSYLKSLSLSVSFKGWRLPNRKFKSWALKMSYLHKPAWTQAGVFEAIIASTKGFSKDTDLLLGIGEEEIEGLIEQHGGGVRLFERRAEDKVEEAAMGEGVERDREEEIERKAKPLLAAVDDCYNSMMILLQNPEILLGPEGHFWSPEAALDPEVRPLPAPVGISHSAARKLATIEFPCCMLLLQEATIRLRGFWTLLPFFPSSSLVWAVFELGEGSAFLSLGLLLRGLNDLLRPRAQIDPEVGIDPVLKSESVVREARSLGNLEKHVALASFRSEQPKIQNLEAGIWNLEPGTRNLEAGIWNLEPGTRNLEAGIWNLEAGIWNPEEVEQQCSRRLGRFPFVEQLQRNLTMVAWCAYGVPRNSSFDSPAYVTYQSCEPGRKMLCAASEPFIFLLWGGVMSLNALVASAAC</sequence>
<name>A0A8S9NKV1_BRACR</name>
<comment type="caution">
    <text evidence="1">The sequence shown here is derived from an EMBL/GenBank/DDBJ whole genome shotgun (WGS) entry which is preliminary data.</text>
</comment>
<gene>
    <name evidence="1" type="ORF">F2Q69_00043761</name>
</gene>
<organism evidence="1 2">
    <name type="scientific">Brassica cretica</name>
    <name type="common">Mustard</name>
    <dbReference type="NCBI Taxonomy" id="69181"/>
    <lineage>
        <taxon>Eukaryota</taxon>
        <taxon>Viridiplantae</taxon>
        <taxon>Streptophyta</taxon>
        <taxon>Embryophyta</taxon>
        <taxon>Tracheophyta</taxon>
        <taxon>Spermatophyta</taxon>
        <taxon>Magnoliopsida</taxon>
        <taxon>eudicotyledons</taxon>
        <taxon>Gunneridae</taxon>
        <taxon>Pentapetalae</taxon>
        <taxon>rosids</taxon>
        <taxon>malvids</taxon>
        <taxon>Brassicales</taxon>
        <taxon>Brassicaceae</taxon>
        <taxon>Brassiceae</taxon>
        <taxon>Brassica</taxon>
    </lineage>
</organism>
<protein>
    <submittedName>
        <fullName evidence="1">Uncharacterized protein</fullName>
    </submittedName>
</protein>
<accession>A0A8S9NKV1</accession>
<dbReference type="EMBL" id="QGKX02001621">
    <property type="protein sequence ID" value="KAF3504572.1"/>
    <property type="molecule type" value="Genomic_DNA"/>
</dbReference>
<reference evidence="1" key="1">
    <citation type="submission" date="2019-12" db="EMBL/GenBank/DDBJ databases">
        <title>Genome sequencing and annotation of Brassica cretica.</title>
        <authorList>
            <person name="Studholme D.J."/>
            <person name="Sarris P."/>
        </authorList>
    </citation>
    <scope>NUCLEOTIDE SEQUENCE</scope>
    <source>
        <strain evidence="1">PFS-109/04</strain>
        <tissue evidence="1">Leaf</tissue>
    </source>
</reference>
<dbReference type="Proteomes" id="UP000712600">
    <property type="component" value="Unassembled WGS sequence"/>
</dbReference>
<proteinExistence type="predicted"/>
<dbReference type="AlphaFoldDB" id="A0A8S9NKV1"/>
<evidence type="ECO:0000313" key="2">
    <source>
        <dbReference type="Proteomes" id="UP000712600"/>
    </source>
</evidence>